<dbReference type="VEuPathDB" id="FungiDB:An15g05800"/>
<gene>
    <name evidence="2" type="ORF">An15g05800</name>
</gene>
<proteinExistence type="predicted"/>
<feature type="compositionally biased region" description="Polar residues" evidence="1">
    <location>
        <begin position="42"/>
        <end position="59"/>
    </location>
</feature>
<evidence type="ECO:0000313" key="2">
    <source>
        <dbReference type="RefSeq" id="XP_059602581.1"/>
    </source>
</evidence>
<name>A0AAJ8BUD7_ASPNG</name>
<feature type="compositionally biased region" description="Basic and acidic residues" evidence="1">
    <location>
        <begin position="30"/>
        <end position="41"/>
    </location>
</feature>
<dbReference type="AlphaFoldDB" id="A0AAJ8BUD7"/>
<feature type="region of interest" description="Disordered" evidence="1">
    <location>
        <begin position="1"/>
        <end position="85"/>
    </location>
</feature>
<dbReference type="RefSeq" id="XP_059602581.1">
    <property type="nucleotide sequence ID" value="XM_059744728.1"/>
</dbReference>
<dbReference type="KEGG" id="ang:An15g05800"/>
<reference evidence="2" key="1">
    <citation type="submission" date="2025-02" db="EMBL/GenBank/DDBJ databases">
        <authorList>
            <consortium name="NCBI Genome Project"/>
        </authorList>
    </citation>
    <scope>NUCLEOTIDE SEQUENCE</scope>
</reference>
<organism evidence="2">
    <name type="scientific">Aspergillus niger</name>
    <dbReference type="NCBI Taxonomy" id="5061"/>
    <lineage>
        <taxon>Eukaryota</taxon>
        <taxon>Fungi</taxon>
        <taxon>Dikarya</taxon>
        <taxon>Ascomycota</taxon>
        <taxon>Pezizomycotina</taxon>
        <taxon>Eurotiomycetes</taxon>
        <taxon>Eurotiomycetidae</taxon>
        <taxon>Eurotiales</taxon>
        <taxon>Aspergillaceae</taxon>
        <taxon>Aspergillus</taxon>
        <taxon>Aspergillus subgen. Circumdati</taxon>
    </lineage>
</organism>
<evidence type="ECO:0000256" key="1">
    <source>
        <dbReference type="SAM" id="MobiDB-lite"/>
    </source>
</evidence>
<reference evidence="2" key="2">
    <citation type="submission" date="2025-08" db="UniProtKB">
        <authorList>
            <consortium name="RefSeq"/>
        </authorList>
    </citation>
    <scope>IDENTIFICATION</scope>
</reference>
<feature type="compositionally biased region" description="Gly residues" evidence="1">
    <location>
        <begin position="1"/>
        <end position="11"/>
    </location>
</feature>
<sequence length="180" mass="19246">MKTPVVGGGKGEVFRPLANGRAVRPQARAGGKDDEAEERSQGNHGTINSTALPIQSAGQLKQGLKNRDLEGSRRGECPGKVKNPRERVTGLTSFLFSLTHTTDTTVGSDHQTVRTRIVVGEKGGEARRRPTKPGALSGSSGQCHRGPSCNPTQGDQTRWTIFLHGFMGHAVLAPMTRRIG</sequence>
<protein>
    <submittedName>
        <fullName evidence="2">Uncharacterized protein</fullName>
    </submittedName>
</protein>
<dbReference type="GeneID" id="84593229"/>
<feature type="compositionally biased region" description="Basic and acidic residues" evidence="1">
    <location>
        <begin position="65"/>
        <end position="85"/>
    </location>
</feature>
<accession>A0AAJ8BUD7</accession>
<feature type="region of interest" description="Disordered" evidence="1">
    <location>
        <begin position="122"/>
        <end position="152"/>
    </location>
</feature>